<organism evidence="1 2">
    <name type="scientific">Cohnella yongneupensis</name>
    <dbReference type="NCBI Taxonomy" id="425006"/>
    <lineage>
        <taxon>Bacteria</taxon>
        <taxon>Bacillati</taxon>
        <taxon>Bacillota</taxon>
        <taxon>Bacilli</taxon>
        <taxon>Bacillales</taxon>
        <taxon>Paenibacillaceae</taxon>
        <taxon>Cohnella</taxon>
    </lineage>
</organism>
<reference evidence="2" key="1">
    <citation type="journal article" date="2019" name="Int. J. Syst. Evol. Microbiol.">
        <title>The Global Catalogue of Microorganisms (GCM) 10K type strain sequencing project: providing services to taxonomists for standard genome sequencing and annotation.</title>
        <authorList>
            <consortium name="The Broad Institute Genomics Platform"/>
            <consortium name="The Broad Institute Genome Sequencing Center for Infectious Disease"/>
            <person name="Wu L."/>
            <person name="Ma J."/>
        </authorList>
    </citation>
    <scope>NUCLEOTIDE SEQUENCE [LARGE SCALE GENOMIC DNA]</scope>
    <source>
        <strain evidence="2">CGMCC 1.18578</strain>
    </source>
</reference>
<dbReference type="Pfam" id="PF09388">
    <property type="entry name" value="SpoOE-like"/>
    <property type="match status" value="1"/>
</dbReference>
<dbReference type="InterPro" id="IPR018540">
    <property type="entry name" value="Spo0E-like"/>
</dbReference>
<comment type="caution">
    <text evidence="1">The sequence shown here is derived from an EMBL/GenBank/DDBJ whole genome shotgun (WGS) entry which is preliminary data.</text>
</comment>
<dbReference type="Gene3D" id="4.10.280.10">
    <property type="entry name" value="Helix-loop-helix DNA-binding domain"/>
    <property type="match status" value="1"/>
</dbReference>
<name>A0ABW0QUG2_9BACL</name>
<dbReference type="Proteomes" id="UP001596108">
    <property type="component" value="Unassembled WGS sequence"/>
</dbReference>
<keyword evidence="2" id="KW-1185">Reference proteome</keyword>
<sequence length="81" mass="9399">MMHMQNHTEAHVIIYDSGRGMDTNARLRKYDGALSAEIDALRKRMTDMFMQELSLTADPVVEISRQLDDKINEYMKHVARS</sequence>
<dbReference type="InterPro" id="IPR036638">
    <property type="entry name" value="HLH_DNA-bd_sf"/>
</dbReference>
<evidence type="ECO:0000313" key="2">
    <source>
        <dbReference type="Proteomes" id="UP001596108"/>
    </source>
</evidence>
<dbReference type="SUPFAM" id="SSF140500">
    <property type="entry name" value="BAS1536-like"/>
    <property type="match status" value="1"/>
</dbReference>
<protein>
    <submittedName>
        <fullName evidence="1">Aspartyl-phosphate phosphatase Spo0E family protein</fullName>
    </submittedName>
</protein>
<accession>A0ABW0QUG2</accession>
<gene>
    <name evidence="1" type="ORF">ACFPQ4_03915</name>
</gene>
<evidence type="ECO:0000313" key="1">
    <source>
        <dbReference type="EMBL" id="MFC5528599.1"/>
    </source>
</evidence>
<proteinExistence type="predicted"/>
<dbReference type="InterPro" id="IPR037208">
    <property type="entry name" value="Spo0E-like_sf"/>
</dbReference>
<dbReference type="RefSeq" id="WP_378110442.1">
    <property type="nucleotide sequence ID" value="NZ_JBHSNC010000010.1"/>
</dbReference>
<dbReference type="EMBL" id="JBHSNC010000010">
    <property type="protein sequence ID" value="MFC5528599.1"/>
    <property type="molecule type" value="Genomic_DNA"/>
</dbReference>